<dbReference type="AlphaFoldDB" id="A0A6C0K654"/>
<reference evidence="1" key="1">
    <citation type="journal article" date="2020" name="Nature">
        <title>Giant virus diversity and host interactions through global metagenomics.</title>
        <authorList>
            <person name="Schulz F."/>
            <person name="Roux S."/>
            <person name="Paez-Espino D."/>
            <person name="Jungbluth S."/>
            <person name="Walsh D.A."/>
            <person name="Denef V.J."/>
            <person name="McMahon K.D."/>
            <person name="Konstantinidis K.T."/>
            <person name="Eloe-Fadrosh E.A."/>
            <person name="Kyrpides N.C."/>
            <person name="Woyke T."/>
        </authorList>
    </citation>
    <scope>NUCLEOTIDE SEQUENCE</scope>
    <source>
        <strain evidence="1">GVMAG-S-1101169-75</strain>
    </source>
</reference>
<organism evidence="1">
    <name type="scientific">viral metagenome</name>
    <dbReference type="NCBI Taxonomy" id="1070528"/>
    <lineage>
        <taxon>unclassified sequences</taxon>
        <taxon>metagenomes</taxon>
        <taxon>organismal metagenomes</taxon>
    </lineage>
</organism>
<name>A0A6C0K654_9ZZZZ</name>
<dbReference type="EMBL" id="MN740788">
    <property type="protein sequence ID" value="QHU11728.1"/>
    <property type="molecule type" value="Genomic_DNA"/>
</dbReference>
<evidence type="ECO:0000313" key="1">
    <source>
        <dbReference type="EMBL" id="QHU11728.1"/>
    </source>
</evidence>
<proteinExistence type="predicted"/>
<sequence>MPRLKLYCGNAMAVPPGYDERGNRFQCMKKGFGSCMATGQQGSKVGQRQAQPNPNRPKIYCGTDLILPAGYARFGNNPECLRKGFGSCLYSPPKPYVPIPDPWCEQFYQDFKDDEFTRDLWLQITATLTDEEWASVQEYLKLVEMNNQPGVFKIRKRR</sequence>
<accession>A0A6C0K654</accession>
<protein>
    <submittedName>
        <fullName evidence="1">Uncharacterized protein</fullName>
    </submittedName>
</protein>